<accession>A0ABY7ABX6</accession>
<gene>
    <name evidence="1" type="ORF">OW255_00655</name>
</gene>
<proteinExistence type="predicted"/>
<evidence type="ECO:0000313" key="2">
    <source>
        <dbReference type="Proteomes" id="UP001163115"/>
    </source>
</evidence>
<dbReference type="EMBL" id="CP113524">
    <property type="protein sequence ID" value="WAJ24071.1"/>
    <property type="molecule type" value="Genomic_DNA"/>
</dbReference>
<sequence length="144" mass="16380">MEETKCCTVINNQYYGCCAHKGYEESKDFYSFDETVIGTWVDGKPIYRKVITGKLAIENNNKCTFANVCDLEIDKVINLYGNMVDKNNLFQVTLSASINRPEGMYAAINMYYGMATGEIYYSYLNNKGDYSGSTAYVVIEYTKK</sequence>
<name>A0ABY7ABX6_9FIRM</name>
<reference evidence="1" key="1">
    <citation type="submission" date="2022-11" db="EMBL/GenBank/DDBJ databases">
        <title>Lacrimispora xylanolytica sy1, complete genome.</title>
        <authorList>
            <person name="Choi S."/>
        </authorList>
    </citation>
    <scope>NUCLEOTIDE SEQUENCE</scope>
    <source>
        <strain evidence="1">Sy1</strain>
    </source>
</reference>
<dbReference type="RefSeq" id="WP_024837821.1">
    <property type="nucleotide sequence ID" value="NZ_CP113524.1"/>
</dbReference>
<evidence type="ECO:0000313" key="1">
    <source>
        <dbReference type="EMBL" id="WAJ24071.1"/>
    </source>
</evidence>
<protein>
    <submittedName>
        <fullName evidence="1">Uncharacterized protein</fullName>
    </submittedName>
</protein>
<keyword evidence="2" id="KW-1185">Reference proteome</keyword>
<organism evidence="1 2">
    <name type="scientific">Lacrimispora xylanolytica</name>
    <dbReference type="NCBI Taxonomy" id="29375"/>
    <lineage>
        <taxon>Bacteria</taxon>
        <taxon>Bacillati</taxon>
        <taxon>Bacillota</taxon>
        <taxon>Clostridia</taxon>
        <taxon>Lachnospirales</taxon>
        <taxon>Lachnospiraceae</taxon>
        <taxon>Lacrimispora</taxon>
    </lineage>
</organism>
<dbReference type="Proteomes" id="UP001163115">
    <property type="component" value="Chromosome"/>
</dbReference>